<feature type="domain" description="IrrE N-terminal-like" evidence="1">
    <location>
        <begin position="21"/>
        <end position="72"/>
    </location>
</feature>
<dbReference type="AlphaFoldDB" id="A0A7U7D8G2"/>
<dbReference type="OrthoDB" id="9796786at2"/>
<evidence type="ECO:0000259" key="1">
    <source>
        <dbReference type="Pfam" id="PF06114"/>
    </source>
</evidence>
<dbReference type="Gene3D" id="1.10.10.2910">
    <property type="match status" value="1"/>
</dbReference>
<gene>
    <name evidence="3" type="ORF">XSP_000952</name>
    <name evidence="2" type="ORF">XSP_000964</name>
</gene>
<dbReference type="EMBL" id="LR861807">
    <property type="protein sequence ID" value="CAD1788545.1"/>
    <property type="molecule type" value="Genomic_DNA"/>
</dbReference>
<name>A0A7U7D8G2_XANCJ</name>
<proteinExistence type="predicted"/>
<evidence type="ECO:0000313" key="4">
    <source>
        <dbReference type="Proteomes" id="UP000514411"/>
    </source>
</evidence>
<dbReference type="EMBL" id="LR824643">
    <property type="protein sequence ID" value="CAD0317075.1"/>
    <property type="molecule type" value="Genomic_DNA"/>
</dbReference>
<dbReference type="InterPro" id="IPR010359">
    <property type="entry name" value="IrrE_HExxH"/>
</dbReference>
<evidence type="ECO:0000313" key="3">
    <source>
        <dbReference type="EMBL" id="CAD1788545.1"/>
    </source>
</evidence>
<reference evidence="2 4" key="1">
    <citation type="submission" date="2020-07" db="EMBL/GenBank/DDBJ databases">
        <authorList>
            <person name="Teixeira M."/>
        </authorList>
    </citation>
    <scope>NUCLEOTIDE SEQUENCE</scope>
    <source>
        <strain evidence="3">3</strain>
        <strain evidence="2">Xanthomonas arboricola pv. juglandis CPBF 427</strain>
    </source>
</reference>
<evidence type="ECO:0000313" key="2">
    <source>
        <dbReference type="EMBL" id="CAD0317075.1"/>
    </source>
</evidence>
<dbReference type="Pfam" id="PF06114">
    <property type="entry name" value="Peptidase_M78"/>
    <property type="match status" value="1"/>
</dbReference>
<sequence length="93" mass="10353">MNVQELALEYSNQCFASERIAKIVAMDIQGFEGAFKARSDGQWAIGYNSEQSPGRVLFTLAHEFGHCMLHDSCKVPSSAHQKMSTIGSRWSAR</sequence>
<organism evidence="2">
    <name type="scientific">Xanthomonas campestris pv. juglandis</name>
    <name type="common">Xanthomonas arboricola pv. juglandis</name>
    <dbReference type="NCBI Taxonomy" id="195709"/>
    <lineage>
        <taxon>Bacteria</taxon>
        <taxon>Pseudomonadati</taxon>
        <taxon>Pseudomonadota</taxon>
        <taxon>Gammaproteobacteria</taxon>
        <taxon>Lysobacterales</taxon>
        <taxon>Lysobacteraceae</taxon>
        <taxon>Xanthomonas</taxon>
    </lineage>
</organism>
<accession>A0A7U7D8G2</accession>
<protein>
    <submittedName>
        <fullName evidence="2">ImmA/IrrE family metallo-endopeptidase</fullName>
    </submittedName>
</protein>
<dbReference type="Proteomes" id="UP000514411">
    <property type="component" value="Chromosome"/>
</dbReference>